<dbReference type="UniPathway" id="UPA00074">
    <property type="reaction ID" value="UER00131"/>
</dbReference>
<dbReference type="CDD" id="cd01414">
    <property type="entry name" value="SAICAR_synt_Sc"/>
    <property type="match status" value="1"/>
</dbReference>
<comment type="pathway">
    <text evidence="1 8">Purine metabolism; IMP biosynthesis via de novo pathway; 5-amino-1-(5-phospho-D-ribosyl)imidazole-4-carboxamide from 5-amino-1-(5-phospho-D-ribosyl)imidazole-4-carboxylate: step 1/2.</text>
</comment>
<dbReference type="SUPFAM" id="SSF56104">
    <property type="entry name" value="SAICAR synthase-like"/>
    <property type="match status" value="1"/>
</dbReference>
<evidence type="ECO:0000256" key="2">
    <source>
        <dbReference type="ARBA" id="ARBA00010190"/>
    </source>
</evidence>
<evidence type="ECO:0000259" key="9">
    <source>
        <dbReference type="Pfam" id="PF01259"/>
    </source>
</evidence>
<dbReference type="PANTHER" id="PTHR43700:SF1">
    <property type="entry name" value="PHOSPHORIBOSYLAMINOIMIDAZOLE-SUCCINOCARBOXAMIDE SYNTHASE"/>
    <property type="match status" value="1"/>
</dbReference>
<comment type="caution">
    <text evidence="10">The sequence shown here is derived from an EMBL/GenBank/DDBJ whole genome shotgun (WGS) entry which is preliminary data.</text>
</comment>
<dbReference type="EMBL" id="MFCR01000003">
    <property type="protein sequence ID" value="OGE19287.1"/>
    <property type="molecule type" value="Genomic_DNA"/>
</dbReference>
<evidence type="ECO:0000256" key="8">
    <source>
        <dbReference type="HAMAP-Rule" id="MF_00137"/>
    </source>
</evidence>
<dbReference type="NCBIfam" id="NF009251">
    <property type="entry name" value="PRK12607.1"/>
    <property type="match status" value="1"/>
</dbReference>
<dbReference type="AlphaFoldDB" id="A0A1F5ISG2"/>
<evidence type="ECO:0000256" key="5">
    <source>
        <dbReference type="ARBA" id="ARBA00022755"/>
    </source>
</evidence>
<keyword evidence="3 8" id="KW-0436">Ligase</keyword>
<dbReference type="InterPro" id="IPR018236">
    <property type="entry name" value="SAICAR_synthetase_CS"/>
</dbReference>
<dbReference type="PROSITE" id="PS01058">
    <property type="entry name" value="SAICAR_SYNTHETASE_2"/>
    <property type="match status" value="1"/>
</dbReference>
<dbReference type="GO" id="GO:0005737">
    <property type="term" value="C:cytoplasm"/>
    <property type="evidence" value="ECO:0007669"/>
    <property type="project" value="TreeGrafter"/>
</dbReference>
<dbReference type="GO" id="GO:0005524">
    <property type="term" value="F:ATP binding"/>
    <property type="evidence" value="ECO:0007669"/>
    <property type="project" value="UniProtKB-KW"/>
</dbReference>
<dbReference type="HAMAP" id="MF_00137">
    <property type="entry name" value="SAICAR_synth"/>
    <property type="match status" value="1"/>
</dbReference>
<comment type="similarity">
    <text evidence="2 8">Belongs to the SAICAR synthetase family.</text>
</comment>
<dbReference type="NCBIfam" id="NF010568">
    <property type="entry name" value="PRK13961.1"/>
    <property type="match status" value="1"/>
</dbReference>
<dbReference type="FunFam" id="3.30.470.20:FF:000015">
    <property type="entry name" value="Phosphoribosylaminoimidazole-succinocarboxamide synthase"/>
    <property type="match status" value="1"/>
</dbReference>
<evidence type="ECO:0000256" key="4">
    <source>
        <dbReference type="ARBA" id="ARBA00022741"/>
    </source>
</evidence>
<keyword evidence="6 8" id="KW-0067">ATP-binding</keyword>
<keyword evidence="4 8" id="KW-0547">Nucleotide-binding</keyword>
<evidence type="ECO:0000313" key="11">
    <source>
        <dbReference type="Proteomes" id="UP000176336"/>
    </source>
</evidence>
<protein>
    <recommendedName>
        <fullName evidence="8">Phosphoribosylaminoimidazole-succinocarboxamide synthase</fullName>
        <ecNumber evidence="8">6.3.2.6</ecNumber>
    </recommendedName>
    <alternativeName>
        <fullName evidence="8">SAICAR synthetase</fullName>
    </alternativeName>
</protein>
<comment type="catalytic activity">
    <reaction evidence="7 8">
        <text>5-amino-1-(5-phospho-D-ribosyl)imidazole-4-carboxylate + L-aspartate + ATP = (2S)-2-[5-amino-1-(5-phospho-beta-D-ribosyl)imidazole-4-carboxamido]succinate + ADP + phosphate + 2 H(+)</text>
        <dbReference type="Rhea" id="RHEA:22628"/>
        <dbReference type="ChEBI" id="CHEBI:15378"/>
        <dbReference type="ChEBI" id="CHEBI:29991"/>
        <dbReference type="ChEBI" id="CHEBI:30616"/>
        <dbReference type="ChEBI" id="CHEBI:43474"/>
        <dbReference type="ChEBI" id="CHEBI:58443"/>
        <dbReference type="ChEBI" id="CHEBI:77657"/>
        <dbReference type="ChEBI" id="CHEBI:456216"/>
        <dbReference type="EC" id="6.3.2.6"/>
    </reaction>
</comment>
<sequence length="320" mass="36803">MISKQKVIDSIPFALKTVNLPKFGKKHSGKVRDSFALDSKRIIVTTDRQSAFDHVLGLIPFKGQVLTRLSEFWFKKTADIIQNHLLSVPDPNVMLVKNCQVIPIEMVIRGYITGVTDTSIWGSYEKGERTIYGIKFPEGLRKNQKLPEPVITPTTKAETGHDERLTEKEILQRRIVTSLVWKQMKKAALALFERGQKICESAGIILVDTKYEFGLDGNGKLILVDEIHTPDSSRYWIKKTYKKRFEKKLEPESYDKEPLRIWFKEHGYSGKGKIPKMPPEFIAKMSMLYMGIYEKITGKKFIPDTSKNVNKRIKNNLKLL</sequence>
<dbReference type="GO" id="GO:0004639">
    <property type="term" value="F:phosphoribosylaminoimidazolesuccinocarboxamide synthase activity"/>
    <property type="evidence" value="ECO:0007669"/>
    <property type="project" value="UniProtKB-UniRule"/>
</dbReference>
<evidence type="ECO:0000256" key="3">
    <source>
        <dbReference type="ARBA" id="ARBA00022598"/>
    </source>
</evidence>
<name>A0A1F5ISG2_9BACT</name>
<evidence type="ECO:0000256" key="6">
    <source>
        <dbReference type="ARBA" id="ARBA00022840"/>
    </source>
</evidence>
<gene>
    <name evidence="8" type="primary">purC</name>
    <name evidence="10" type="ORF">A2871_00335</name>
</gene>
<keyword evidence="5 8" id="KW-0658">Purine biosynthesis</keyword>
<dbReference type="InterPro" id="IPR028923">
    <property type="entry name" value="SAICAR_synt/ADE2_N"/>
</dbReference>
<evidence type="ECO:0000256" key="7">
    <source>
        <dbReference type="ARBA" id="ARBA00048475"/>
    </source>
</evidence>
<dbReference type="Proteomes" id="UP000176336">
    <property type="component" value="Unassembled WGS sequence"/>
</dbReference>
<proteinExistence type="inferred from homology"/>
<feature type="domain" description="SAICAR synthetase/ADE2 N-terminal" evidence="9">
    <location>
        <begin position="27"/>
        <end position="268"/>
    </location>
</feature>
<evidence type="ECO:0000313" key="10">
    <source>
        <dbReference type="EMBL" id="OGE19287.1"/>
    </source>
</evidence>
<dbReference type="Pfam" id="PF01259">
    <property type="entry name" value="SAICAR_synt"/>
    <property type="match status" value="1"/>
</dbReference>
<accession>A0A1F5ISG2</accession>
<dbReference type="Gene3D" id="3.30.470.20">
    <property type="entry name" value="ATP-grasp fold, B domain"/>
    <property type="match status" value="1"/>
</dbReference>
<dbReference type="EC" id="6.3.2.6" evidence="8"/>
<evidence type="ECO:0000256" key="1">
    <source>
        <dbReference type="ARBA" id="ARBA00004672"/>
    </source>
</evidence>
<reference evidence="10 11" key="1">
    <citation type="journal article" date="2016" name="Nat. Commun.">
        <title>Thousands of microbial genomes shed light on interconnected biogeochemical processes in an aquifer system.</title>
        <authorList>
            <person name="Anantharaman K."/>
            <person name="Brown C.T."/>
            <person name="Hug L.A."/>
            <person name="Sharon I."/>
            <person name="Castelle C.J."/>
            <person name="Probst A.J."/>
            <person name="Thomas B.C."/>
            <person name="Singh A."/>
            <person name="Wilkins M.J."/>
            <person name="Karaoz U."/>
            <person name="Brodie E.L."/>
            <person name="Williams K.H."/>
            <person name="Hubbard S.S."/>
            <person name="Banfield J.F."/>
        </authorList>
    </citation>
    <scope>NUCLEOTIDE SEQUENCE [LARGE SCALE GENOMIC DNA]</scope>
</reference>
<dbReference type="Gene3D" id="3.30.200.20">
    <property type="entry name" value="Phosphorylase Kinase, domain 1"/>
    <property type="match status" value="1"/>
</dbReference>
<organism evidence="10 11">
    <name type="scientific">Candidatus Daviesbacteria bacterium RIFCSPHIGHO2_01_FULL_41_23</name>
    <dbReference type="NCBI Taxonomy" id="1797764"/>
    <lineage>
        <taxon>Bacteria</taxon>
        <taxon>Candidatus Daviesiibacteriota</taxon>
    </lineage>
</organism>
<dbReference type="GO" id="GO:0006189">
    <property type="term" value="P:'de novo' IMP biosynthetic process"/>
    <property type="evidence" value="ECO:0007669"/>
    <property type="project" value="UniProtKB-UniRule"/>
</dbReference>
<dbReference type="PANTHER" id="PTHR43700">
    <property type="entry name" value="PHOSPHORIBOSYLAMINOIMIDAZOLE-SUCCINOCARBOXAMIDE SYNTHASE"/>
    <property type="match status" value="1"/>
</dbReference>